<dbReference type="SUPFAM" id="SSF103473">
    <property type="entry name" value="MFS general substrate transporter"/>
    <property type="match status" value="1"/>
</dbReference>
<reference evidence="10 11" key="1">
    <citation type="submission" date="2024-01" db="EMBL/GenBank/DDBJ databases">
        <authorList>
            <person name="Allen C."/>
            <person name="Tagirdzhanova G."/>
        </authorList>
    </citation>
    <scope>NUCLEOTIDE SEQUENCE [LARGE SCALE GENOMIC DNA]</scope>
</reference>
<proteinExistence type="inferred from homology"/>
<evidence type="ECO:0000256" key="6">
    <source>
        <dbReference type="ARBA" id="ARBA00023136"/>
    </source>
</evidence>
<keyword evidence="5 8" id="KW-1133">Transmembrane helix</keyword>
<evidence type="ECO:0000256" key="1">
    <source>
        <dbReference type="ARBA" id="ARBA00004141"/>
    </source>
</evidence>
<dbReference type="InterPro" id="IPR050360">
    <property type="entry name" value="MFS_Sugar_Transporters"/>
</dbReference>
<evidence type="ECO:0000313" key="11">
    <source>
        <dbReference type="Proteomes" id="UP001642482"/>
    </source>
</evidence>
<feature type="transmembrane region" description="Helical" evidence="8">
    <location>
        <begin position="437"/>
        <end position="458"/>
    </location>
</feature>
<dbReference type="NCBIfam" id="TIGR00879">
    <property type="entry name" value="SP"/>
    <property type="match status" value="1"/>
</dbReference>
<feature type="transmembrane region" description="Helical" evidence="8">
    <location>
        <begin position="346"/>
        <end position="366"/>
    </location>
</feature>
<keyword evidence="3 7" id="KW-0813">Transport</keyword>
<evidence type="ECO:0000259" key="9">
    <source>
        <dbReference type="PROSITE" id="PS50850"/>
    </source>
</evidence>
<feature type="transmembrane region" description="Helical" evidence="8">
    <location>
        <begin position="405"/>
        <end position="425"/>
    </location>
</feature>
<dbReference type="InterPro" id="IPR005828">
    <property type="entry name" value="MFS_sugar_transport-like"/>
</dbReference>
<dbReference type="InterPro" id="IPR003663">
    <property type="entry name" value="Sugar/inositol_transpt"/>
</dbReference>
<feature type="transmembrane region" description="Helical" evidence="8">
    <location>
        <begin position="470"/>
        <end position="489"/>
    </location>
</feature>
<feature type="transmembrane region" description="Helical" evidence="8">
    <location>
        <begin position="128"/>
        <end position="146"/>
    </location>
</feature>
<evidence type="ECO:0000256" key="7">
    <source>
        <dbReference type="RuleBase" id="RU003346"/>
    </source>
</evidence>
<feature type="transmembrane region" description="Helical" evidence="8">
    <location>
        <begin position="53"/>
        <end position="80"/>
    </location>
</feature>
<dbReference type="InterPro" id="IPR020846">
    <property type="entry name" value="MFS_dom"/>
</dbReference>
<dbReference type="Pfam" id="PF00083">
    <property type="entry name" value="Sugar_tr"/>
    <property type="match status" value="1"/>
</dbReference>
<feature type="transmembrane region" description="Helical" evidence="8">
    <location>
        <begin position="220"/>
        <end position="239"/>
    </location>
</feature>
<evidence type="ECO:0000256" key="3">
    <source>
        <dbReference type="ARBA" id="ARBA00022448"/>
    </source>
</evidence>
<evidence type="ECO:0000256" key="4">
    <source>
        <dbReference type="ARBA" id="ARBA00022692"/>
    </source>
</evidence>
<comment type="subcellular location">
    <subcellularLocation>
        <location evidence="1">Membrane</location>
        <topology evidence="1">Multi-pass membrane protein</topology>
    </subcellularLocation>
</comment>
<keyword evidence="4 8" id="KW-0812">Transmembrane</keyword>
<dbReference type="InterPro" id="IPR005829">
    <property type="entry name" value="Sugar_transporter_CS"/>
</dbReference>
<dbReference type="PROSITE" id="PS00217">
    <property type="entry name" value="SUGAR_TRANSPORT_2"/>
    <property type="match status" value="1"/>
</dbReference>
<dbReference type="PANTHER" id="PTHR48022:SF56">
    <property type="entry name" value="MAJOR FACILITATOR SUPERFAMILY (MFS) PROFILE DOMAIN-CONTAINING PROTEIN-RELATED"/>
    <property type="match status" value="1"/>
</dbReference>
<accession>A0ABP0C3I9</accession>
<keyword evidence="6 8" id="KW-0472">Membrane</keyword>
<feature type="transmembrane region" description="Helical" evidence="8">
    <location>
        <begin position="378"/>
        <end position="399"/>
    </location>
</feature>
<feature type="domain" description="Major facilitator superfamily (MFS) profile" evidence="9">
    <location>
        <begin position="53"/>
        <end position="493"/>
    </location>
</feature>
<protein>
    <recommendedName>
        <fullName evidence="9">Major facilitator superfamily (MFS) profile domain-containing protein</fullName>
    </recommendedName>
</protein>
<dbReference type="PROSITE" id="PS50850">
    <property type="entry name" value="MFS"/>
    <property type="match status" value="1"/>
</dbReference>
<name>A0ABP0C3I9_9PEZI</name>
<evidence type="ECO:0000256" key="8">
    <source>
        <dbReference type="SAM" id="Phobius"/>
    </source>
</evidence>
<feature type="transmembrane region" description="Helical" evidence="8">
    <location>
        <begin position="100"/>
        <end position="121"/>
    </location>
</feature>
<evidence type="ECO:0000256" key="5">
    <source>
        <dbReference type="ARBA" id="ARBA00022989"/>
    </source>
</evidence>
<sequence length="527" mass="57400">MEHAEDKDTLAVAVAVDDQKSNKAGVKTKIYSDTQHEQTLVEAFTAFPVANFWCLYMFFICILWGYDGLSGAAVISMTAFRETYGYVYEGGYVISAAWQLGFTGISFVGLVFGGATAGLLVKRYGRRVVISSAYILTVGGVFLQFFGNTPPQFLGGKLLTGIPLGIFTTVAPTYASEVAPFRLRGAITAGTNFSIALGQLVAQGVMRQTQLINGPRSYQILFSVQWGFAALGLLVLPFLPESPFLLVSQNKIDAARKNMTRLYGAGYDVDTALANIQTALHEQQQESQNQGTMLECFSCQNIKRTLCSTMMFFIQNATGQSWVSGYMTYFMELGGLPATKAFDTSVGITGMMVVGNMFGWVSVEWLGRRGSALYGVMYLAVCLLLIGVFSCVNTSWAIWTQVVFMALWAFGYQATIGSVAWPIAAENPTSSLRTPTQALTVITNGLSGCIWGFALPYAVNPDEGNLGGKIAFVFGATLVIAAVWIYFMVPETKGLTYVEIDELWKTTAPRNWKKTPATNATASEDRE</sequence>
<dbReference type="Proteomes" id="UP001642482">
    <property type="component" value="Unassembled WGS sequence"/>
</dbReference>
<keyword evidence="11" id="KW-1185">Reference proteome</keyword>
<comment type="similarity">
    <text evidence="2 7">Belongs to the major facilitator superfamily. Sugar transporter (TC 2.A.1.1) family.</text>
</comment>
<dbReference type="InterPro" id="IPR036259">
    <property type="entry name" value="MFS_trans_sf"/>
</dbReference>
<organism evidence="10 11">
    <name type="scientific">Sporothrix eucalyptigena</name>
    <dbReference type="NCBI Taxonomy" id="1812306"/>
    <lineage>
        <taxon>Eukaryota</taxon>
        <taxon>Fungi</taxon>
        <taxon>Dikarya</taxon>
        <taxon>Ascomycota</taxon>
        <taxon>Pezizomycotina</taxon>
        <taxon>Sordariomycetes</taxon>
        <taxon>Sordariomycetidae</taxon>
        <taxon>Ophiostomatales</taxon>
        <taxon>Ophiostomataceae</taxon>
        <taxon>Sporothrix</taxon>
    </lineage>
</organism>
<gene>
    <name evidence="10" type="ORF">SEUCBS140593_006166</name>
</gene>
<dbReference type="Gene3D" id="1.20.1250.20">
    <property type="entry name" value="MFS general substrate transporter like domains"/>
    <property type="match status" value="1"/>
</dbReference>
<evidence type="ECO:0000256" key="2">
    <source>
        <dbReference type="ARBA" id="ARBA00010992"/>
    </source>
</evidence>
<evidence type="ECO:0000313" key="10">
    <source>
        <dbReference type="EMBL" id="CAK7226217.1"/>
    </source>
</evidence>
<dbReference type="PANTHER" id="PTHR48022">
    <property type="entry name" value="PLASTIDIC GLUCOSE TRANSPORTER 4"/>
    <property type="match status" value="1"/>
</dbReference>
<dbReference type="EMBL" id="CAWUHD010000064">
    <property type="protein sequence ID" value="CAK7226217.1"/>
    <property type="molecule type" value="Genomic_DNA"/>
</dbReference>
<comment type="caution">
    <text evidence="10">The sequence shown here is derived from an EMBL/GenBank/DDBJ whole genome shotgun (WGS) entry which is preliminary data.</text>
</comment>